<evidence type="ECO:0000313" key="2">
    <source>
        <dbReference type="EMBL" id="MBH1942122.1"/>
    </source>
</evidence>
<dbReference type="RefSeq" id="WP_197662367.1">
    <property type="nucleotide sequence ID" value="NZ_JAEAGR010000017.1"/>
</dbReference>
<protein>
    <submittedName>
        <fullName evidence="2">ATP-binding protein</fullName>
    </submittedName>
</protein>
<reference evidence="2" key="1">
    <citation type="submission" date="2020-12" db="EMBL/GenBank/DDBJ databases">
        <title>M. sibirica DSM 26468T genome.</title>
        <authorList>
            <person name="Thieme N."/>
            <person name="Rettenmaier R."/>
            <person name="Zverlov V."/>
            <person name="Liebl W."/>
        </authorList>
    </citation>
    <scope>NUCLEOTIDE SEQUENCE</scope>
    <source>
        <strain evidence="2">DSM 26468</strain>
    </source>
</reference>
<keyword evidence="2" id="KW-0067">ATP-binding</keyword>
<dbReference type="InterPro" id="IPR027417">
    <property type="entry name" value="P-loop_NTPase"/>
</dbReference>
<keyword evidence="2" id="KW-0547">Nucleotide-binding</keyword>
<dbReference type="InterPro" id="IPR002611">
    <property type="entry name" value="IstB_ATP-bd"/>
</dbReference>
<gene>
    <name evidence="2" type="ORF">I5677_14565</name>
</gene>
<evidence type="ECO:0000313" key="3">
    <source>
        <dbReference type="Proteomes" id="UP000623269"/>
    </source>
</evidence>
<dbReference type="PANTHER" id="PTHR30050">
    <property type="entry name" value="CHROMOSOMAL REPLICATION INITIATOR PROTEIN DNAA"/>
    <property type="match status" value="1"/>
</dbReference>
<accession>A0A8J7H4W8</accession>
<sequence length="331" mass="38031">MALKNDKYNQILREYDNRQFQNKHDLDRRLKQVYEAIPELKQLAYEMITLSAESGRLALRGDTASLMELKAKTFDIKARQMELLISNGYPSDYLELKYQCSKCKDTGFIGNEKCSCFKQAIADLIYAGSNIKSVLEYENFNTFSFKYYSDDFIDEATGLSPLSNMQKIVAGCKSFIRHFGKKPENLLFLGNTGVGKTFLANCIAKDLLDRGFTVIYLTAFRLFDILEKNKFGKDEETSYIASNQFEYILDCDLLIIDDLGTEMNNSFTASQLYLIINERLLKQKSTIISTNLSHDNMNAYYGERVYSRIISNYSIRRIIGEDIRLQKAVGN</sequence>
<dbReference type="InterPro" id="IPR003593">
    <property type="entry name" value="AAA+_ATPase"/>
</dbReference>
<comment type="caution">
    <text evidence="2">The sequence shown here is derived from an EMBL/GenBank/DDBJ whole genome shotgun (WGS) entry which is preliminary data.</text>
</comment>
<dbReference type="Gene3D" id="3.40.50.300">
    <property type="entry name" value="P-loop containing nucleotide triphosphate hydrolases"/>
    <property type="match status" value="1"/>
</dbReference>
<evidence type="ECO:0000259" key="1">
    <source>
        <dbReference type="SMART" id="SM00382"/>
    </source>
</evidence>
<feature type="domain" description="AAA+ ATPase" evidence="1">
    <location>
        <begin position="182"/>
        <end position="311"/>
    </location>
</feature>
<dbReference type="AlphaFoldDB" id="A0A8J7H4W8"/>
<dbReference type="SUPFAM" id="SSF52540">
    <property type="entry name" value="P-loop containing nucleoside triphosphate hydrolases"/>
    <property type="match status" value="1"/>
</dbReference>
<dbReference type="Proteomes" id="UP000623269">
    <property type="component" value="Unassembled WGS sequence"/>
</dbReference>
<dbReference type="SMART" id="SM00382">
    <property type="entry name" value="AAA"/>
    <property type="match status" value="1"/>
</dbReference>
<dbReference type="GO" id="GO:0006260">
    <property type="term" value="P:DNA replication"/>
    <property type="evidence" value="ECO:0007669"/>
    <property type="project" value="TreeGrafter"/>
</dbReference>
<dbReference type="EMBL" id="JAEAGR010000017">
    <property type="protein sequence ID" value="MBH1942122.1"/>
    <property type="molecule type" value="Genomic_DNA"/>
</dbReference>
<proteinExistence type="predicted"/>
<name>A0A8J7H4W8_9FIRM</name>
<dbReference type="Pfam" id="PF01695">
    <property type="entry name" value="IstB_IS21"/>
    <property type="match status" value="1"/>
</dbReference>
<keyword evidence="3" id="KW-1185">Reference proteome</keyword>
<dbReference type="PANTHER" id="PTHR30050:SF4">
    <property type="entry name" value="ATP-BINDING PROTEIN RV3427C IN INSERTION SEQUENCE-RELATED"/>
    <property type="match status" value="1"/>
</dbReference>
<organism evidence="2 3">
    <name type="scientific">Mobilitalea sibirica</name>
    <dbReference type="NCBI Taxonomy" id="1462919"/>
    <lineage>
        <taxon>Bacteria</taxon>
        <taxon>Bacillati</taxon>
        <taxon>Bacillota</taxon>
        <taxon>Clostridia</taxon>
        <taxon>Lachnospirales</taxon>
        <taxon>Lachnospiraceae</taxon>
        <taxon>Mobilitalea</taxon>
    </lineage>
</organism>
<dbReference type="CDD" id="cd00009">
    <property type="entry name" value="AAA"/>
    <property type="match status" value="1"/>
</dbReference>
<dbReference type="GO" id="GO:0005524">
    <property type="term" value="F:ATP binding"/>
    <property type="evidence" value="ECO:0007669"/>
    <property type="project" value="UniProtKB-KW"/>
</dbReference>
<dbReference type="NCBIfam" id="NF005304">
    <property type="entry name" value="PRK06835.1"/>
    <property type="match status" value="1"/>
</dbReference>